<dbReference type="Gene3D" id="1.10.287.110">
    <property type="entry name" value="DnaJ domain"/>
    <property type="match status" value="1"/>
</dbReference>
<keyword evidence="4" id="KW-0694">RNA-binding</keyword>
<evidence type="ECO:0000259" key="6">
    <source>
        <dbReference type="PROSITE" id="PS50076"/>
    </source>
</evidence>
<feature type="region of interest" description="Disordered" evidence="5">
    <location>
        <begin position="365"/>
        <end position="478"/>
    </location>
</feature>
<evidence type="ECO:0000256" key="5">
    <source>
        <dbReference type="SAM" id="MobiDB-lite"/>
    </source>
</evidence>
<feature type="compositionally biased region" description="Basic and acidic residues" evidence="5">
    <location>
        <begin position="239"/>
        <end position="251"/>
    </location>
</feature>
<dbReference type="Pfam" id="PF00226">
    <property type="entry name" value="DnaJ"/>
    <property type="match status" value="1"/>
</dbReference>
<dbReference type="InterPro" id="IPR036869">
    <property type="entry name" value="J_dom_sf"/>
</dbReference>
<feature type="domain" description="J" evidence="6">
    <location>
        <begin position="269"/>
        <end position="367"/>
    </location>
</feature>
<name>C1N879_MICPC</name>
<evidence type="ECO:0000256" key="3">
    <source>
        <dbReference type="ARBA" id="ARBA00022824"/>
    </source>
</evidence>
<protein>
    <submittedName>
        <fullName evidence="7">Predicted protein</fullName>
    </submittedName>
</protein>
<keyword evidence="8" id="KW-1185">Reference proteome</keyword>
<dbReference type="PANTHER" id="PTHR44140:SF2">
    <property type="entry name" value="LD25575P"/>
    <property type="match status" value="1"/>
</dbReference>
<dbReference type="CDD" id="cd00105">
    <property type="entry name" value="KH-I"/>
    <property type="match status" value="1"/>
</dbReference>
<dbReference type="SUPFAM" id="SSF46565">
    <property type="entry name" value="Chaperone J-domain"/>
    <property type="match status" value="1"/>
</dbReference>
<feature type="region of interest" description="Disordered" evidence="5">
    <location>
        <begin position="1"/>
        <end position="68"/>
    </location>
</feature>
<feature type="compositionally biased region" description="Basic and acidic residues" evidence="5">
    <location>
        <begin position="454"/>
        <end position="465"/>
    </location>
</feature>
<dbReference type="InterPro" id="IPR036612">
    <property type="entry name" value="KH_dom_type_1_sf"/>
</dbReference>
<dbReference type="Proteomes" id="UP000001876">
    <property type="component" value="Unassembled WGS sequence"/>
</dbReference>
<dbReference type="Pfam" id="PF00013">
    <property type="entry name" value="KH_1"/>
    <property type="match status" value="1"/>
</dbReference>
<evidence type="ECO:0000313" key="7">
    <source>
        <dbReference type="EMBL" id="EEH51844.1"/>
    </source>
</evidence>
<reference evidence="7 8" key="1">
    <citation type="journal article" date="2009" name="Science">
        <title>Green evolution and dynamic adaptations revealed by genomes of the marine picoeukaryotes Micromonas.</title>
        <authorList>
            <person name="Worden A.Z."/>
            <person name="Lee J.H."/>
            <person name="Mock T."/>
            <person name="Rouze P."/>
            <person name="Simmons M.P."/>
            <person name="Aerts A.L."/>
            <person name="Allen A.E."/>
            <person name="Cuvelier M.L."/>
            <person name="Derelle E."/>
            <person name="Everett M.V."/>
            <person name="Foulon E."/>
            <person name="Grimwood J."/>
            <person name="Gundlach H."/>
            <person name="Henrissat B."/>
            <person name="Napoli C."/>
            <person name="McDonald S.M."/>
            <person name="Parker M.S."/>
            <person name="Rombauts S."/>
            <person name="Salamov A."/>
            <person name="Von Dassow P."/>
            <person name="Badger J.H."/>
            <person name="Coutinho P.M."/>
            <person name="Demir E."/>
            <person name="Dubchak I."/>
            <person name="Gentemann C."/>
            <person name="Eikrem W."/>
            <person name="Gready J.E."/>
            <person name="John U."/>
            <person name="Lanier W."/>
            <person name="Lindquist E.A."/>
            <person name="Lucas S."/>
            <person name="Mayer K.F."/>
            <person name="Moreau H."/>
            <person name="Not F."/>
            <person name="Otillar R."/>
            <person name="Panaud O."/>
            <person name="Pangilinan J."/>
            <person name="Paulsen I."/>
            <person name="Piegu B."/>
            <person name="Poliakov A."/>
            <person name="Robbens S."/>
            <person name="Schmutz J."/>
            <person name="Toulza E."/>
            <person name="Wyss T."/>
            <person name="Zelensky A."/>
            <person name="Zhou K."/>
            <person name="Armbrust E.V."/>
            <person name="Bhattacharya D."/>
            <person name="Goodenough U.W."/>
            <person name="Van de Peer Y."/>
            <person name="Grigoriev I.V."/>
        </authorList>
    </citation>
    <scope>NUCLEOTIDE SEQUENCE [LARGE SCALE GENOMIC DNA]</scope>
    <source>
        <strain evidence="7 8">CCMP1545</strain>
    </source>
</reference>
<feature type="region of interest" description="Disordered" evidence="5">
    <location>
        <begin position="239"/>
        <end position="259"/>
    </location>
</feature>
<dbReference type="PROSITE" id="PS50076">
    <property type="entry name" value="DNAJ_2"/>
    <property type="match status" value="1"/>
</dbReference>
<dbReference type="PANTHER" id="PTHR44140">
    <property type="entry name" value="LD25575P"/>
    <property type="match status" value="1"/>
</dbReference>
<organism evidence="8">
    <name type="scientific">Micromonas pusilla (strain CCMP1545)</name>
    <name type="common">Picoplanktonic green alga</name>
    <dbReference type="NCBI Taxonomy" id="564608"/>
    <lineage>
        <taxon>Eukaryota</taxon>
        <taxon>Viridiplantae</taxon>
        <taxon>Chlorophyta</taxon>
        <taxon>Mamiellophyceae</taxon>
        <taxon>Mamiellales</taxon>
        <taxon>Mamiellaceae</taxon>
        <taxon>Micromonas</taxon>
    </lineage>
</organism>
<dbReference type="AlphaFoldDB" id="C1N879"/>
<comment type="subcellular location">
    <subcellularLocation>
        <location evidence="1">Endoplasmic reticulum</location>
    </subcellularLocation>
</comment>
<feature type="compositionally biased region" description="Basic residues" evidence="5">
    <location>
        <begin position="416"/>
        <end position="434"/>
    </location>
</feature>
<dbReference type="Gene3D" id="3.30.1370.10">
    <property type="entry name" value="K Homology domain, type 1"/>
    <property type="match status" value="1"/>
</dbReference>
<dbReference type="GO" id="GO:0034975">
    <property type="term" value="P:protein folding in endoplasmic reticulum"/>
    <property type="evidence" value="ECO:0007669"/>
    <property type="project" value="TreeGrafter"/>
</dbReference>
<proteinExistence type="predicted"/>
<keyword evidence="2" id="KW-0732">Signal</keyword>
<feature type="compositionally biased region" description="Basic residues" evidence="5">
    <location>
        <begin position="384"/>
        <end position="397"/>
    </location>
</feature>
<dbReference type="EMBL" id="GG663750">
    <property type="protein sequence ID" value="EEH51844.1"/>
    <property type="molecule type" value="Genomic_DNA"/>
</dbReference>
<dbReference type="SMART" id="SM00271">
    <property type="entry name" value="DnaJ"/>
    <property type="match status" value="1"/>
</dbReference>
<dbReference type="PROSITE" id="PS50084">
    <property type="entry name" value="KH_TYPE_1"/>
    <property type="match status" value="1"/>
</dbReference>
<evidence type="ECO:0000313" key="8">
    <source>
        <dbReference type="Proteomes" id="UP000001876"/>
    </source>
</evidence>
<dbReference type="GO" id="GO:0051787">
    <property type="term" value="F:misfolded protein binding"/>
    <property type="evidence" value="ECO:0007669"/>
    <property type="project" value="TreeGrafter"/>
</dbReference>
<dbReference type="GO" id="GO:0003723">
    <property type="term" value="F:RNA binding"/>
    <property type="evidence" value="ECO:0007669"/>
    <property type="project" value="UniProtKB-UniRule"/>
</dbReference>
<sequence>MQKKKQKTLDESAAAARGADARANGTAPAPTTLAEAAVTPATAAAPTAAPAAAPRPGEDDEEEVDPLDAFMATEVAPEVARRVAEERAAKTASMLARANEIKSARERGVDVKARKDAAMLEDVDEEDVPDEVIEVPDNKVKLVIGAGGENVKKIQKKSNARLQVRRKDDVMNRGFGGVTATEWEDGVFAAEGGRRDGVTKDGTPIPVVPGMTTFMLFGSKDEREHAKKMIRDLFDRAEEEKRQKRRDDKELAKKRKERERQMYHLRHKKDYDVLEVPLGASKEECKRAYRKLAVRWHPDKHADGDAKEVRSIGALFLSFLLRARSVGRSLILDHSFLHVIESNHALTNHHPSSRADGVEKVFGDSAGVQQPHDDGRGGVDRGARGRRRRRRRRRQRRESREGHRGGDQEGEGGGGGRRRRRRRRFHFRRRRRERARGGGASEESGGESGGGGETSERGGGDEGGARRVRSHGVMASAD</sequence>
<evidence type="ECO:0000256" key="4">
    <source>
        <dbReference type="PROSITE-ProRule" id="PRU00117"/>
    </source>
</evidence>
<dbReference type="GO" id="GO:0005783">
    <property type="term" value="C:endoplasmic reticulum"/>
    <property type="evidence" value="ECO:0007669"/>
    <property type="project" value="UniProtKB-SubCell"/>
</dbReference>
<feature type="compositionally biased region" description="Basic and acidic residues" evidence="5">
    <location>
        <begin position="398"/>
        <end position="407"/>
    </location>
</feature>
<dbReference type="InterPro" id="IPR004088">
    <property type="entry name" value="KH_dom_type_1"/>
</dbReference>
<dbReference type="GeneID" id="9689663"/>
<feature type="compositionally biased region" description="Basic and acidic residues" evidence="5">
    <location>
        <begin position="371"/>
        <end position="383"/>
    </location>
</feature>
<feature type="compositionally biased region" description="Low complexity" evidence="5">
    <location>
        <begin position="13"/>
        <end position="54"/>
    </location>
</feature>
<accession>C1N879</accession>
<dbReference type="InterPro" id="IPR051727">
    <property type="entry name" value="DnaJ_C3_Co-chaperones"/>
</dbReference>
<dbReference type="KEGG" id="mpp:MICPUCDRAFT_66309"/>
<dbReference type="OrthoDB" id="10250354at2759"/>
<dbReference type="InterPro" id="IPR001623">
    <property type="entry name" value="DnaJ_domain"/>
</dbReference>
<gene>
    <name evidence="7" type="ORF">MICPUCDRAFT_66309</name>
</gene>
<dbReference type="CDD" id="cd06257">
    <property type="entry name" value="DnaJ"/>
    <property type="match status" value="1"/>
</dbReference>
<dbReference type="GO" id="GO:0051087">
    <property type="term" value="F:protein-folding chaperone binding"/>
    <property type="evidence" value="ECO:0007669"/>
    <property type="project" value="TreeGrafter"/>
</dbReference>
<evidence type="ECO:0000256" key="1">
    <source>
        <dbReference type="ARBA" id="ARBA00004240"/>
    </source>
</evidence>
<dbReference type="STRING" id="564608.C1N879"/>
<dbReference type="InterPro" id="IPR004087">
    <property type="entry name" value="KH_dom"/>
</dbReference>
<evidence type="ECO:0000256" key="2">
    <source>
        <dbReference type="ARBA" id="ARBA00022729"/>
    </source>
</evidence>
<dbReference type="SUPFAM" id="SSF54791">
    <property type="entry name" value="Eukaryotic type KH-domain (KH-domain type I)"/>
    <property type="match status" value="1"/>
</dbReference>
<dbReference type="SMART" id="SM00322">
    <property type="entry name" value="KH"/>
    <property type="match status" value="1"/>
</dbReference>
<keyword evidence="3" id="KW-0256">Endoplasmic reticulum</keyword>
<dbReference type="RefSeq" id="XP_003064222.1">
    <property type="nucleotide sequence ID" value="XM_003064176.1"/>
</dbReference>
<dbReference type="PRINTS" id="PR00625">
    <property type="entry name" value="JDOMAIN"/>
</dbReference>